<dbReference type="NCBIfam" id="TIGR02980">
    <property type="entry name" value="SigBFG"/>
    <property type="match status" value="1"/>
</dbReference>
<dbReference type="Pfam" id="PF04545">
    <property type="entry name" value="Sigma70_r4"/>
    <property type="match status" value="1"/>
</dbReference>
<dbReference type="RefSeq" id="WP_119948456.1">
    <property type="nucleotide sequence ID" value="NZ_QZEZ01000001.1"/>
</dbReference>
<dbReference type="InterPro" id="IPR007624">
    <property type="entry name" value="RNA_pol_sigma70_r3"/>
</dbReference>
<dbReference type="GO" id="GO:0006352">
    <property type="term" value="P:DNA-templated transcription initiation"/>
    <property type="evidence" value="ECO:0007669"/>
    <property type="project" value="InterPro"/>
</dbReference>
<reference evidence="8 9" key="1">
    <citation type="submission" date="2018-09" db="EMBL/GenBank/DDBJ databases">
        <title>YIM 75000 draft genome.</title>
        <authorList>
            <person name="Tang S."/>
            <person name="Feng Y."/>
        </authorList>
    </citation>
    <scope>NUCLEOTIDE SEQUENCE [LARGE SCALE GENOMIC DNA]</scope>
    <source>
        <strain evidence="8 9">YIM 75000</strain>
    </source>
</reference>
<dbReference type="InterPro" id="IPR007630">
    <property type="entry name" value="RNA_pol_sigma70_r4"/>
</dbReference>
<dbReference type="Gene3D" id="1.20.120.1810">
    <property type="match status" value="1"/>
</dbReference>
<feature type="domain" description="RNA polymerase sigma-70 region 3" evidence="5">
    <location>
        <begin position="121"/>
        <end position="180"/>
    </location>
</feature>
<feature type="domain" description="RNA polymerase sigma-70 region 2" evidence="6">
    <location>
        <begin position="41"/>
        <end position="110"/>
    </location>
</feature>
<dbReference type="EMBL" id="QZEZ01000001">
    <property type="protein sequence ID" value="RJK97557.1"/>
    <property type="molecule type" value="Genomic_DNA"/>
</dbReference>
<dbReference type="InterPro" id="IPR036388">
    <property type="entry name" value="WH-like_DNA-bd_sf"/>
</dbReference>
<keyword evidence="9" id="KW-1185">Reference proteome</keyword>
<accession>A0A3A3Z6K5</accession>
<dbReference type="PANTHER" id="PTHR30385">
    <property type="entry name" value="SIGMA FACTOR F FLAGELLAR"/>
    <property type="match status" value="1"/>
</dbReference>
<gene>
    <name evidence="8" type="ORF">D5H78_00510</name>
</gene>
<dbReference type="GO" id="GO:0016987">
    <property type="term" value="F:sigma factor activity"/>
    <property type="evidence" value="ECO:0007669"/>
    <property type="project" value="UniProtKB-KW"/>
</dbReference>
<evidence type="ECO:0000259" key="7">
    <source>
        <dbReference type="Pfam" id="PF04545"/>
    </source>
</evidence>
<protein>
    <submittedName>
        <fullName evidence="8">SigB/SigF/SigG family RNA polymerase sigma factor</fullName>
    </submittedName>
</protein>
<dbReference type="SUPFAM" id="SSF88946">
    <property type="entry name" value="Sigma2 domain of RNA polymerase sigma factors"/>
    <property type="match status" value="1"/>
</dbReference>
<feature type="domain" description="RNA polymerase sigma-70 region 4" evidence="7">
    <location>
        <begin position="210"/>
        <end position="258"/>
    </location>
</feature>
<dbReference type="Pfam" id="PF04542">
    <property type="entry name" value="Sigma70_r2"/>
    <property type="match status" value="1"/>
</dbReference>
<dbReference type="InterPro" id="IPR014284">
    <property type="entry name" value="RNA_pol_sigma-70_dom"/>
</dbReference>
<evidence type="ECO:0000259" key="5">
    <source>
        <dbReference type="Pfam" id="PF04539"/>
    </source>
</evidence>
<evidence type="ECO:0000313" key="8">
    <source>
        <dbReference type="EMBL" id="RJK97557.1"/>
    </source>
</evidence>
<dbReference type="InterPro" id="IPR014322">
    <property type="entry name" value="RNA_pol_sigma-B/F/G"/>
</dbReference>
<dbReference type="GO" id="GO:0003677">
    <property type="term" value="F:DNA binding"/>
    <property type="evidence" value="ECO:0007669"/>
    <property type="project" value="UniProtKB-KW"/>
</dbReference>
<keyword evidence="2" id="KW-0731">Sigma factor</keyword>
<comment type="caution">
    <text evidence="8">The sequence shown here is derived from an EMBL/GenBank/DDBJ whole genome shotgun (WGS) entry which is preliminary data.</text>
</comment>
<dbReference type="NCBIfam" id="TIGR02937">
    <property type="entry name" value="sigma70-ECF"/>
    <property type="match status" value="1"/>
</dbReference>
<dbReference type="Pfam" id="PF04539">
    <property type="entry name" value="Sigma70_r3"/>
    <property type="match status" value="1"/>
</dbReference>
<dbReference type="PRINTS" id="PR00046">
    <property type="entry name" value="SIGMA70FCT"/>
</dbReference>
<dbReference type="SUPFAM" id="SSF88659">
    <property type="entry name" value="Sigma3 and sigma4 domains of RNA polymerase sigma factors"/>
    <property type="match status" value="2"/>
</dbReference>
<dbReference type="Gene3D" id="1.10.10.10">
    <property type="entry name" value="Winged helix-like DNA-binding domain superfamily/Winged helix DNA-binding domain"/>
    <property type="match status" value="2"/>
</dbReference>
<dbReference type="InterPro" id="IPR007627">
    <property type="entry name" value="RNA_pol_sigma70_r2"/>
</dbReference>
<proteinExistence type="predicted"/>
<name>A0A3A3Z6K5_9ACTN</name>
<sequence length="264" mass="29240">MSLAAPTTAERAESRARARETFRLLRRTDSTYERAVLREQLVTDHAWLARSVAWQFRGRGEPPDDLLQVATVGLIKSVDRFDPDRGVDFPAYALPTMTGEVKRYFRDLGWAVRVPRALQERRLALRSATTELSQRLDRAPTVAELAGYLRLSEEEVIEGLAASAGYQAMSLDAPLPGDDSGDEAGSWLGLMGDEDPGIAEVEARESLTPLLNALPERERSIIAMRFYGGMTQTQIAARVGISQMHVSRLISQTLARLRSALEEG</sequence>
<evidence type="ECO:0000256" key="3">
    <source>
        <dbReference type="ARBA" id="ARBA00023125"/>
    </source>
</evidence>
<dbReference type="AlphaFoldDB" id="A0A3A3Z6K5"/>
<dbReference type="PANTHER" id="PTHR30385:SF4">
    <property type="entry name" value="RNA POLYMERASE SIGMA-E FACTOR"/>
    <property type="match status" value="1"/>
</dbReference>
<evidence type="ECO:0000259" key="6">
    <source>
        <dbReference type="Pfam" id="PF04542"/>
    </source>
</evidence>
<dbReference type="InterPro" id="IPR000943">
    <property type="entry name" value="RNA_pol_sigma70"/>
</dbReference>
<dbReference type="Proteomes" id="UP000265614">
    <property type="component" value="Unassembled WGS sequence"/>
</dbReference>
<organism evidence="8 9">
    <name type="scientific">Vallicoccus soli</name>
    <dbReference type="NCBI Taxonomy" id="2339232"/>
    <lineage>
        <taxon>Bacteria</taxon>
        <taxon>Bacillati</taxon>
        <taxon>Actinomycetota</taxon>
        <taxon>Actinomycetes</taxon>
        <taxon>Motilibacterales</taxon>
        <taxon>Vallicoccaceae</taxon>
        <taxon>Vallicoccus</taxon>
    </lineage>
</organism>
<dbReference type="InterPro" id="IPR013325">
    <property type="entry name" value="RNA_pol_sigma_r2"/>
</dbReference>
<dbReference type="InterPro" id="IPR013324">
    <property type="entry name" value="RNA_pol_sigma_r3/r4-like"/>
</dbReference>
<evidence type="ECO:0000256" key="2">
    <source>
        <dbReference type="ARBA" id="ARBA00023082"/>
    </source>
</evidence>
<keyword evidence="3" id="KW-0238">DNA-binding</keyword>
<evidence type="ECO:0000256" key="1">
    <source>
        <dbReference type="ARBA" id="ARBA00023015"/>
    </source>
</evidence>
<dbReference type="CDD" id="cd06171">
    <property type="entry name" value="Sigma70_r4"/>
    <property type="match status" value="1"/>
</dbReference>
<keyword evidence="1" id="KW-0805">Transcription regulation</keyword>
<evidence type="ECO:0000313" key="9">
    <source>
        <dbReference type="Proteomes" id="UP000265614"/>
    </source>
</evidence>
<dbReference type="OrthoDB" id="9804285at2"/>
<evidence type="ECO:0000256" key="4">
    <source>
        <dbReference type="ARBA" id="ARBA00023163"/>
    </source>
</evidence>
<keyword evidence="4" id="KW-0804">Transcription</keyword>